<accession>A0A1M6YHD5</accession>
<evidence type="ECO:0000313" key="1">
    <source>
        <dbReference type="EMBL" id="SHL17701.1"/>
    </source>
</evidence>
<protein>
    <submittedName>
        <fullName evidence="1">Uncharacterized protein</fullName>
    </submittedName>
</protein>
<keyword evidence="2" id="KW-1185">Reference proteome</keyword>
<reference evidence="2" key="1">
    <citation type="submission" date="2016-11" db="EMBL/GenBank/DDBJ databases">
        <authorList>
            <person name="Varghese N."/>
            <person name="Submissions S."/>
        </authorList>
    </citation>
    <scope>NUCLEOTIDE SEQUENCE [LARGE SCALE GENOMIC DNA]</scope>
    <source>
        <strain evidence="2">USBA-503</strain>
    </source>
</reference>
<evidence type="ECO:0000313" key="2">
    <source>
        <dbReference type="Proteomes" id="UP000184016"/>
    </source>
</evidence>
<gene>
    <name evidence="1" type="ORF">SAMN05443507_1532</name>
</gene>
<dbReference type="Proteomes" id="UP000184016">
    <property type="component" value="Unassembled WGS sequence"/>
</dbReference>
<dbReference type="AlphaFoldDB" id="A0A1M6YHD5"/>
<proteinExistence type="predicted"/>
<dbReference type="STRING" id="1830138.SAMN05443507_1532"/>
<dbReference type="EMBL" id="FRAF01000053">
    <property type="protein sequence ID" value="SHL17701.1"/>
    <property type="molecule type" value="Genomic_DNA"/>
</dbReference>
<name>A0A1M6YHD5_9BACL</name>
<organism evidence="1 2">
    <name type="scientific">Alicyclobacillus tolerans</name>
    <dbReference type="NCBI Taxonomy" id="90970"/>
    <lineage>
        <taxon>Bacteria</taxon>
        <taxon>Bacillati</taxon>
        <taxon>Bacillota</taxon>
        <taxon>Bacilli</taxon>
        <taxon>Bacillales</taxon>
        <taxon>Alicyclobacillaceae</taxon>
        <taxon>Alicyclobacillus</taxon>
    </lineage>
</organism>
<sequence>MLNPRQIGLLTSFAAASVAAVMVSASYPVAIWGAGVALTRMWKKPALPPWTCPLLEASAAKETGRG</sequence>